<feature type="non-terminal residue" evidence="1">
    <location>
        <position position="164"/>
    </location>
</feature>
<accession>A0A9N9K835</accession>
<evidence type="ECO:0000313" key="1">
    <source>
        <dbReference type="EMBL" id="CAG8814709.1"/>
    </source>
</evidence>
<reference evidence="1" key="1">
    <citation type="submission" date="2021-06" db="EMBL/GenBank/DDBJ databases">
        <authorList>
            <person name="Kallberg Y."/>
            <person name="Tangrot J."/>
            <person name="Rosling A."/>
        </authorList>
    </citation>
    <scope>NUCLEOTIDE SEQUENCE</scope>
    <source>
        <strain evidence="1">MA453B</strain>
    </source>
</reference>
<dbReference type="OrthoDB" id="2408661at2759"/>
<dbReference type="SUPFAM" id="SSF53098">
    <property type="entry name" value="Ribonuclease H-like"/>
    <property type="match status" value="1"/>
</dbReference>
<comment type="caution">
    <text evidence="1">The sequence shown here is derived from an EMBL/GenBank/DDBJ whole genome shotgun (WGS) entry which is preliminary data.</text>
</comment>
<name>A0A9N9K835_9GLOM</name>
<dbReference type="EMBL" id="CAJVPY010051651">
    <property type="protein sequence ID" value="CAG8814709.1"/>
    <property type="molecule type" value="Genomic_DNA"/>
</dbReference>
<proteinExistence type="predicted"/>
<protein>
    <submittedName>
        <fullName evidence="1">6900_t:CDS:1</fullName>
    </submittedName>
</protein>
<sequence length="164" mass="18946">IDNNHEYLKVVINIATRWDLTYKAWVRILKLKSAIEVMQLKMKDLIKVLQPFANATKMLGGSKYTTILYVFPTILSLKKLLNITYDTQVNINFDNSNTAFNDDQELKEKIDLIDKPEILDAEAYLITEYEAFKEQEPIPADTVQMNNNPDKEENVLLAAIYESI</sequence>
<dbReference type="InterPro" id="IPR012337">
    <property type="entry name" value="RNaseH-like_sf"/>
</dbReference>
<dbReference type="AlphaFoldDB" id="A0A9N9K835"/>
<organism evidence="1 2">
    <name type="scientific">Dentiscutata erythropus</name>
    <dbReference type="NCBI Taxonomy" id="1348616"/>
    <lineage>
        <taxon>Eukaryota</taxon>
        <taxon>Fungi</taxon>
        <taxon>Fungi incertae sedis</taxon>
        <taxon>Mucoromycota</taxon>
        <taxon>Glomeromycotina</taxon>
        <taxon>Glomeromycetes</taxon>
        <taxon>Diversisporales</taxon>
        <taxon>Gigasporaceae</taxon>
        <taxon>Dentiscutata</taxon>
    </lineage>
</organism>
<dbReference type="Proteomes" id="UP000789405">
    <property type="component" value="Unassembled WGS sequence"/>
</dbReference>
<gene>
    <name evidence="1" type="ORF">DERYTH_LOCUS26007</name>
</gene>
<keyword evidence="2" id="KW-1185">Reference proteome</keyword>
<evidence type="ECO:0000313" key="2">
    <source>
        <dbReference type="Proteomes" id="UP000789405"/>
    </source>
</evidence>